<keyword evidence="1" id="KW-0472">Membrane</keyword>
<evidence type="ECO:0000256" key="1">
    <source>
        <dbReference type="SAM" id="Phobius"/>
    </source>
</evidence>
<evidence type="ECO:0000313" key="2">
    <source>
        <dbReference type="EMBL" id="MBJ8338486.1"/>
    </source>
</evidence>
<dbReference type="RefSeq" id="WP_199703173.1">
    <property type="nucleotide sequence ID" value="NZ_JAEMNV010000002.1"/>
</dbReference>
<evidence type="ECO:0000313" key="3">
    <source>
        <dbReference type="Proteomes" id="UP000655868"/>
    </source>
</evidence>
<comment type="caution">
    <text evidence="2">The sequence shown here is derived from an EMBL/GenBank/DDBJ whole genome shotgun (WGS) entry which is preliminary data.</text>
</comment>
<gene>
    <name evidence="2" type="ORF">JGU71_06295</name>
</gene>
<proteinExistence type="predicted"/>
<protein>
    <submittedName>
        <fullName evidence="2">Uncharacterized protein</fullName>
    </submittedName>
</protein>
<dbReference type="EMBL" id="JAEMNV010000002">
    <property type="protein sequence ID" value="MBJ8338486.1"/>
    <property type="molecule type" value="Genomic_DNA"/>
</dbReference>
<keyword evidence="3" id="KW-1185">Reference proteome</keyword>
<feature type="transmembrane region" description="Helical" evidence="1">
    <location>
        <begin position="106"/>
        <end position="124"/>
    </location>
</feature>
<dbReference type="Proteomes" id="UP000655868">
    <property type="component" value="Unassembled WGS sequence"/>
</dbReference>
<dbReference type="AlphaFoldDB" id="A0A934NNH1"/>
<accession>A0A934NNH1</accession>
<reference evidence="2" key="1">
    <citation type="submission" date="2020-12" db="EMBL/GenBank/DDBJ databases">
        <title>Antrihabitans popcorni sp. nov. and Antrihabitans auranticaus sp. nov., isolated from a larva cave.</title>
        <authorList>
            <person name="Lee S.D."/>
            <person name="Kim I.S."/>
        </authorList>
    </citation>
    <scope>NUCLEOTIDE SEQUENCE</scope>
    <source>
        <strain evidence="2">YC3-6</strain>
    </source>
</reference>
<feature type="transmembrane region" description="Helical" evidence="1">
    <location>
        <begin position="136"/>
        <end position="160"/>
    </location>
</feature>
<sequence length="183" mass="20982">MTDHFLTDDQIDTMTPMQRRELIARLQRPIAELFPPPEHIERIRRARLGMMIFGSIALIPWIVYLLLTLPDDYVANNWTLTWVGFDGLLVVMMATTAVLGWKRRQLLVLTAFATGILLLCDAWFDIMTAQADDVWIAVATALILELPVAFVLISGTLRIIRLMAARQWLLEPGMRLWDVRLPI</sequence>
<keyword evidence="1" id="KW-1133">Transmembrane helix</keyword>
<keyword evidence="1" id="KW-0812">Transmembrane</keyword>
<organism evidence="2 3">
    <name type="scientific">Antrihabitans stalagmiti</name>
    <dbReference type="NCBI Taxonomy" id="2799499"/>
    <lineage>
        <taxon>Bacteria</taxon>
        <taxon>Bacillati</taxon>
        <taxon>Actinomycetota</taxon>
        <taxon>Actinomycetes</taxon>
        <taxon>Mycobacteriales</taxon>
        <taxon>Nocardiaceae</taxon>
        <taxon>Antrihabitans</taxon>
    </lineage>
</organism>
<feature type="transmembrane region" description="Helical" evidence="1">
    <location>
        <begin position="48"/>
        <end position="67"/>
    </location>
</feature>
<name>A0A934NNH1_9NOCA</name>
<feature type="transmembrane region" description="Helical" evidence="1">
    <location>
        <begin position="79"/>
        <end position="99"/>
    </location>
</feature>